<gene>
    <name evidence="3" type="ORF">NW768_010145</name>
</gene>
<accession>A0ABQ8R0Y3</accession>
<feature type="domain" description="2EXR" evidence="2">
    <location>
        <begin position="50"/>
        <end position="133"/>
    </location>
</feature>
<dbReference type="EMBL" id="JAOQBH010000019">
    <property type="protein sequence ID" value="KAJ4122705.1"/>
    <property type="molecule type" value="Genomic_DNA"/>
</dbReference>
<name>A0ABQ8R0Y3_FUSEQ</name>
<organism evidence="3 4">
    <name type="scientific">Fusarium equiseti</name>
    <name type="common">Fusarium scirpi</name>
    <dbReference type="NCBI Taxonomy" id="61235"/>
    <lineage>
        <taxon>Eukaryota</taxon>
        <taxon>Fungi</taxon>
        <taxon>Dikarya</taxon>
        <taxon>Ascomycota</taxon>
        <taxon>Pezizomycotina</taxon>
        <taxon>Sordariomycetes</taxon>
        <taxon>Hypocreomycetidae</taxon>
        <taxon>Hypocreales</taxon>
        <taxon>Nectriaceae</taxon>
        <taxon>Fusarium</taxon>
        <taxon>Fusarium incarnatum-equiseti species complex</taxon>
    </lineage>
</organism>
<dbReference type="Pfam" id="PF20150">
    <property type="entry name" value="2EXR"/>
    <property type="match status" value="1"/>
</dbReference>
<proteinExistence type="predicted"/>
<dbReference type="Proteomes" id="UP001152024">
    <property type="component" value="Unassembled WGS sequence"/>
</dbReference>
<evidence type="ECO:0000259" key="2">
    <source>
        <dbReference type="Pfam" id="PF20150"/>
    </source>
</evidence>
<protein>
    <recommendedName>
        <fullName evidence="2">2EXR domain-containing protein</fullName>
    </recommendedName>
</protein>
<evidence type="ECO:0000313" key="3">
    <source>
        <dbReference type="EMBL" id="KAJ4122705.1"/>
    </source>
</evidence>
<comment type="caution">
    <text evidence="3">The sequence shown here is derived from an EMBL/GenBank/DDBJ whole genome shotgun (WGS) entry which is preliminary data.</text>
</comment>
<sequence>MDNTPPHRNVRAQNFSPPCPNKRTMFLERADSPLRQAGASQEQDDELGSFHRFSQLPPELQDQIWEQTLEMSATTAHFVELELERQVCWDMRLLKSERGCDHCRSSRGRESTEAIYSVRQALMQTCRRSYAFVKDVWDGPDTRLLEEFVSDGGVIECNCTTPSLWYMTRVVLRVPDFALVYGSGLALPQKQSMKRINTSHDLMIFPYTVPFLFEDGGTPSDFERGKGTNVKQVAVSYISGGLVRYRPSLAYLLGVLKELRTLYILMSPSQVYIPPPIIVDGRLVRPWGEDRPGMRIPQLREYLHRHRRTPEDTSRKTFRIRDRIYYELPDLAVLYMPFPEELTGTFTTIEEVAREQREKNGGVPLPPLVIRFMSWKFDPGVRGRIETRPELF</sequence>
<evidence type="ECO:0000256" key="1">
    <source>
        <dbReference type="SAM" id="MobiDB-lite"/>
    </source>
</evidence>
<keyword evidence="4" id="KW-1185">Reference proteome</keyword>
<dbReference type="InterPro" id="IPR045518">
    <property type="entry name" value="2EXR"/>
</dbReference>
<feature type="region of interest" description="Disordered" evidence="1">
    <location>
        <begin position="1"/>
        <end position="24"/>
    </location>
</feature>
<reference evidence="3" key="1">
    <citation type="submission" date="2022-09" db="EMBL/GenBank/DDBJ databases">
        <title>Fusarium specimens isolated from Avocado Roots.</title>
        <authorList>
            <person name="Stajich J."/>
            <person name="Roper C."/>
            <person name="Heimlech-Rivalta G."/>
        </authorList>
    </citation>
    <scope>NUCLEOTIDE SEQUENCE</scope>
    <source>
        <strain evidence="3">CF00095</strain>
    </source>
</reference>
<evidence type="ECO:0000313" key="4">
    <source>
        <dbReference type="Proteomes" id="UP001152024"/>
    </source>
</evidence>